<dbReference type="OrthoDB" id="7951431at2759"/>
<dbReference type="InterPro" id="IPR036397">
    <property type="entry name" value="RNaseH_sf"/>
</dbReference>
<dbReference type="Proteomes" id="UP000008281">
    <property type="component" value="Unassembled WGS sequence"/>
</dbReference>
<dbReference type="FunCoup" id="E3MNZ4">
    <property type="interactions" value="473"/>
</dbReference>
<dbReference type="GO" id="GO:0003676">
    <property type="term" value="F:nucleic acid binding"/>
    <property type="evidence" value="ECO:0007669"/>
    <property type="project" value="InterPro"/>
</dbReference>
<evidence type="ECO:0000313" key="1">
    <source>
        <dbReference type="EMBL" id="EFP06213.1"/>
    </source>
</evidence>
<dbReference type="AlphaFoldDB" id="E3MNZ4"/>
<dbReference type="EMBL" id="DS268461">
    <property type="protein sequence ID" value="EFP06213.1"/>
    <property type="molecule type" value="Genomic_DNA"/>
</dbReference>
<reference evidence="1" key="1">
    <citation type="submission" date="2007-07" db="EMBL/GenBank/DDBJ databases">
        <title>PCAP assembly of the Caenorhabditis remanei genome.</title>
        <authorList>
            <consortium name="The Caenorhabditis remanei Sequencing Consortium"/>
            <person name="Wilson R.K."/>
        </authorList>
    </citation>
    <scope>NUCLEOTIDE SEQUENCE [LARGE SCALE GENOMIC DNA]</scope>
    <source>
        <strain evidence="1">PB4641</strain>
    </source>
</reference>
<sequence length="75" mass="8420">MATVLARPQSFGLLHLRVLQNKVNAKPHSSIKALKKTLVKESDALLPDCLRASIDAYPRRLRAVIEKRGGRMEQN</sequence>
<protein>
    <submittedName>
        <fullName evidence="1">Uncharacterized protein</fullName>
    </submittedName>
</protein>
<keyword evidence="2" id="KW-1185">Reference proteome</keyword>
<evidence type="ECO:0000313" key="2">
    <source>
        <dbReference type="Proteomes" id="UP000008281"/>
    </source>
</evidence>
<accession>E3MNZ4</accession>
<dbReference type="HOGENOM" id="CLU_2673460_0_0_1"/>
<dbReference type="InParanoid" id="E3MNZ4"/>
<gene>
    <name evidence="1" type="ORF">CRE_06758</name>
</gene>
<name>E3MNZ4_CAERE</name>
<organism evidence="2">
    <name type="scientific">Caenorhabditis remanei</name>
    <name type="common">Caenorhabditis vulgaris</name>
    <dbReference type="NCBI Taxonomy" id="31234"/>
    <lineage>
        <taxon>Eukaryota</taxon>
        <taxon>Metazoa</taxon>
        <taxon>Ecdysozoa</taxon>
        <taxon>Nematoda</taxon>
        <taxon>Chromadorea</taxon>
        <taxon>Rhabditida</taxon>
        <taxon>Rhabditina</taxon>
        <taxon>Rhabditomorpha</taxon>
        <taxon>Rhabditoidea</taxon>
        <taxon>Rhabditidae</taxon>
        <taxon>Peloderinae</taxon>
        <taxon>Caenorhabditis</taxon>
    </lineage>
</organism>
<proteinExistence type="predicted"/>
<dbReference type="Gene3D" id="3.30.420.10">
    <property type="entry name" value="Ribonuclease H-like superfamily/Ribonuclease H"/>
    <property type="match status" value="1"/>
</dbReference>